<gene>
    <name evidence="2" type="ORF">QX51_05940</name>
</gene>
<sequence>MKMNTRKLVLNAVLLGIGLVLHQIEPAIFGVKPDMTLIMLFTIMIINKDDYKACLICGIIAGIFSGMTSSFPGGQVPNVIDKFITTNISFLIMMAMYKLPFMRKLAEKNQDFIVSNILMSLGTAISGFIFLTSAQILVGLPGNMNLNMLFAAVVLPAVGINLIVGVIVFKVIHITMNRVSFQS</sequence>
<evidence type="ECO:0000256" key="1">
    <source>
        <dbReference type="SAM" id="Phobius"/>
    </source>
</evidence>
<evidence type="ECO:0000313" key="2">
    <source>
        <dbReference type="EMBL" id="KHS57868.1"/>
    </source>
</evidence>
<feature type="transmembrane region" description="Helical" evidence="1">
    <location>
        <begin position="83"/>
        <end position="101"/>
    </location>
</feature>
<dbReference type="STRING" id="1577792.QX51_05940"/>
<dbReference type="AlphaFoldDB" id="A0A0B3VYH5"/>
<accession>A0A0B3VYH5</accession>
<feature type="transmembrane region" description="Helical" evidence="1">
    <location>
        <begin position="149"/>
        <end position="172"/>
    </location>
</feature>
<proteinExistence type="predicted"/>
<keyword evidence="1" id="KW-0812">Transmembrane</keyword>
<protein>
    <submittedName>
        <fullName evidence="2">Tryptophan transporter</fullName>
    </submittedName>
</protein>
<comment type="caution">
    <text evidence="2">The sequence shown here is derived from an EMBL/GenBank/DDBJ whole genome shotgun (WGS) entry which is preliminary data.</text>
</comment>
<dbReference type="Proteomes" id="UP000031189">
    <property type="component" value="Unassembled WGS sequence"/>
</dbReference>
<dbReference type="EMBL" id="JWHR01000063">
    <property type="protein sequence ID" value="KHS57868.1"/>
    <property type="molecule type" value="Genomic_DNA"/>
</dbReference>
<keyword evidence="3" id="KW-1185">Reference proteome</keyword>
<keyword evidence="1" id="KW-0472">Membrane</keyword>
<dbReference type="OrthoDB" id="2243651at2"/>
<name>A0A0B3VYH5_9FIRM</name>
<reference evidence="2 3" key="1">
    <citation type="submission" date="2014-12" db="EMBL/GenBank/DDBJ databases">
        <title>Draft genome sequence of Terrisporobacter sp. 08-306576, isolated from the blood culture of a bacteremia patient.</title>
        <authorList>
            <person name="Lund L.C."/>
            <person name="Sydenham T.V."/>
            <person name="Hogh S.V."/>
            <person name="Skov M.N."/>
            <person name="Kemp M."/>
            <person name="Justesen U.S."/>
        </authorList>
    </citation>
    <scope>NUCLEOTIDE SEQUENCE [LARGE SCALE GENOMIC DNA]</scope>
    <source>
        <strain evidence="2 3">08-306576</strain>
    </source>
</reference>
<feature type="transmembrane region" description="Helical" evidence="1">
    <location>
        <begin position="113"/>
        <end position="137"/>
    </location>
</feature>
<dbReference type="RefSeq" id="WP_039678989.1">
    <property type="nucleotide sequence ID" value="NZ_JAWGXO010000001.1"/>
</dbReference>
<keyword evidence="1" id="KW-1133">Transmembrane helix</keyword>
<feature type="transmembrane region" description="Helical" evidence="1">
    <location>
        <begin position="53"/>
        <end position="71"/>
    </location>
</feature>
<evidence type="ECO:0000313" key="3">
    <source>
        <dbReference type="Proteomes" id="UP000031189"/>
    </source>
</evidence>
<dbReference type="InterPro" id="IPR031360">
    <property type="entry name" value="TrpP"/>
</dbReference>
<organism evidence="2 3">
    <name type="scientific">Terrisporobacter othiniensis</name>
    <dbReference type="NCBI Taxonomy" id="1577792"/>
    <lineage>
        <taxon>Bacteria</taxon>
        <taxon>Bacillati</taxon>
        <taxon>Bacillota</taxon>
        <taxon>Clostridia</taxon>
        <taxon>Peptostreptococcales</taxon>
        <taxon>Peptostreptococcaceae</taxon>
        <taxon>Terrisporobacter</taxon>
    </lineage>
</organism>
<dbReference type="Pfam" id="PF17099">
    <property type="entry name" value="TrpP"/>
    <property type="match status" value="1"/>
</dbReference>